<evidence type="ECO:0000313" key="1">
    <source>
        <dbReference type="EMBL" id="TNN77640.1"/>
    </source>
</evidence>
<protein>
    <submittedName>
        <fullName evidence="1">Uncharacterized protein</fullName>
    </submittedName>
</protein>
<comment type="caution">
    <text evidence="1">The sequence shown here is derived from an EMBL/GenBank/DDBJ whole genome shotgun (WGS) entry which is preliminary data.</text>
</comment>
<dbReference type="Proteomes" id="UP000314294">
    <property type="component" value="Unassembled WGS sequence"/>
</dbReference>
<reference evidence="1 2" key="1">
    <citation type="submission" date="2019-03" db="EMBL/GenBank/DDBJ databases">
        <title>First draft genome of Liparis tanakae, snailfish: a comprehensive survey of snailfish specific genes.</title>
        <authorList>
            <person name="Kim W."/>
            <person name="Song I."/>
            <person name="Jeong J.-H."/>
            <person name="Kim D."/>
            <person name="Kim S."/>
            <person name="Ryu S."/>
            <person name="Song J.Y."/>
            <person name="Lee S.K."/>
        </authorList>
    </citation>
    <scope>NUCLEOTIDE SEQUENCE [LARGE SCALE GENOMIC DNA]</scope>
    <source>
        <tissue evidence="1">Muscle</tissue>
    </source>
</reference>
<sequence length="221" mass="24855">MARVVGLGSRLSKLTEILEARFLSRGLGSTHHLSYKKALDFHLQEKTTDHTIGPSFFSGAENTLGTKRQVQDKPMKAAEPAVEEAGHQDVRLTVSQLGNNGEELPAGRSIPEKHTHNHHISPILQFAQFASSLIGLVHVYQHDARHHLRVLLDLLQAALPILLGEKVGPLFSSFYDSFHVVLHLLFDFVHLAPQGPHLVLWRWLRSSSSLLGWRRRDYEAH</sequence>
<dbReference type="EMBL" id="SRLO01000081">
    <property type="protein sequence ID" value="TNN77640.1"/>
    <property type="molecule type" value="Genomic_DNA"/>
</dbReference>
<accession>A0A4Z2II33</accession>
<organism evidence="1 2">
    <name type="scientific">Liparis tanakae</name>
    <name type="common">Tanaka's snailfish</name>
    <dbReference type="NCBI Taxonomy" id="230148"/>
    <lineage>
        <taxon>Eukaryota</taxon>
        <taxon>Metazoa</taxon>
        <taxon>Chordata</taxon>
        <taxon>Craniata</taxon>
        <taxon>Vertebrata</taxon>
        <taxon>Euteleostomi</taxon>
        <taxon>Actinopterygii</taxon>
        <taxon>Neopterygii</taxon>
        <taxon>Teleostei</taxon>
        <taxon>Neoteleostei</taxon>
        <taxon>Acanthomorphata</taxon>
        <taxon>Eupercaria</taxon>
        <taxon>Perciformes</taxon>
        <taxon>Cottioidei</taxon>
        <taxon>Cottales</taxon>
        <taxon>Liparidae</taxon>
        <taxon>Liparis</taxon>
    </lineage>
</organism>
<dbReference type="AlphaFoldDB" id="A0A4Z2II33"/>
<proteinExistence type="predicted"/>
<evidence type="ECO:0000313" key="2">
    <source>
        <dbReference type="Proteomes" id="UP000314294"/>
    </source>
</evidence>
<keyword evidence="2" id="KW-1185">Reference proteome</keyword>
<gene>
    <name evidence="1" type="ORF">EYF80_012230</name>
</gene>
<name>A0A4Z2II33_9TELE</name>